<keyword evidence="1 3" id="KW-0560">Oxidoreductase</keyword>
<dbReference type="CDD" id="cd07559">
    <property type="entry name" value="ALDH_ACDHII_AcoD-like"/>
    <property type="match status" value="1"/>
</dbReference>
<dbReference type="InterPro" id="IPR016161">
    <property type="entry name" value="Ald_DH/histidinol_DH"/>
</dbReference>
<protein>
    <submittedName>
        <fullName evidence="5">Aldehyde dehydrogenase</fullName>
    </submittedName>
</protein>
<evidence type="ECO:0000256" key="1">
    <source>
        <dbReference type="ARBA" id="ARBA00023002"/>
    </source>
</evidence>
<gene>
    <name evidence="5" type="ORF">H9C73_15680</name>
</gene>
<name>A0ABS3ZEN8_9GAMM</name>
<dbReference type="PANTHER" id="PTHR43111:SF1">
    <property type="entry name" value="ALDEHYDE DEHYDROGENASE B-RELATED"/>
    <property type="match status" value="1"/>
</dbReference>
<dbReference type="PROSITE" id="PS00687">
    <property type="entry name" value="ALDEHYDE_DEHYDR_GLU"/>
    <property type="match status" value="1"/>
</dbReference>
<dbReference type="Gene3D" id="3.40.309.10">
    <property type="entry name" value="Aldehyde Dehydrogenase, Chain A, domain 2"/>
    <property type="match status" value="1"/>
</dbReference>
<dbReference type="PANTHER" id="PTHR43111">
    <property type="entry name" value="ALDEHYDE DEHYDROGENASE B-RELATED"/>
    <property type="match status" value="1"/>
</dbReference>
<evidence type="ECO:0000256" key="3">
    <source>
        <dbReference type="RuleBase" id="RU003345"/>
    </source>
</evidence>
<evidence type="ECO:0000259" key="4">
    <source>
        <dbReference type="Pfam" id="PF00171"/>
    </source>
</evidence>
<evidence type="ECO:0000256" key="2">
    <source>
        <dbReference type="PROSITE-ProRule" id="PRU10007"/>
    </source>
</evidence>
<feature type="active site" evidence="2">
    <location>
        <position position="262"/>
    </location>
</feature>
<dbReference type="Proteomes" id="UP000810171">
    <property type="component" value="Unassembled WGS sequence"/>
</dbReference>
<dbReference type="InterPro" id="IPR016163">
    <property type="entry name" value="Ald_DH_C"/>
</dbReference>
<dbReference type="InterPro" id="IPR015590">
    <property type="entry name" value="Aldehyde_DH_dom"/>
</dbReference>
<dbReference type="InterPro" id="IPR029510">
    <property type="entry name" value="Ald_DH_CS_GLU"/>
</dbReference>
<dbReference type="Gene3D" id="3.40.605.10">
    <property type="entry name" value="Aldehyde Dehydrogenase, Chain A, domain 1"/>
    <property type="match status" value="1"/>
</dbReference>
<comment type="similarity">
    <text evidence="3">Belongs to the aldehyde dehydrogenase family.</text>
</comment>
<sequence length="506" mass="55564">MIYAQPGQADSIVSLKPRYGNFIGGEWTAPVKGEYFQNVSPVTGEAFCEIPRSTAEDIELALDAAHAAKDAWGRTSVTERSNLLLKIADRLEANLEQIAVAETWDNGKAVRETLAADVPLAVDHFRYFAGCIRAQEGSIGEIDENTVAYHFHEPLGVVGQIIPWNFPLLMAAWKIAPALAAGNCIVLKPAEQTPWSILKLVEVIDDLLPKGVLNIVNGFGAEAGQALATSTRIAKIAFTGSTPVGAHILKCAADNIIPSTVELGGKSPNIYFEDIMDHEDAFIDKCVEGTVLAFFNQGEVCTCPSRLLVQESIYDKFIERVIDRMKQIKRGNPLDSDTMVGAQASQEQFDKIMGYFDIGRQEGAEVLIGGDKEQLDGSLGTGYYIQPTLLKGTNDMRVFQEEIFGPVVSVTTFKDEEEALAIANDTEFGLGAGVWSRDMNRSYRMGRGIQAGRVWTNCYHQYPAHAAFGGYKKSGVGRETHKMMLDHYQQTKNMLVSYDINPLGFF</sequence>
<dbReference type="SUPFAM" id="SSF53720">
    <property type="entry name" value="ALDH-like"/>
    <property type="match status" value="1"/>
</dbReference>
<evidence type="ECO:0000313" key="6">
    <source>
        <dbReference type="Proteomes" id="UP000810171"/>
    </source>
</evidence>
<dbReference type="InterPro" id="IPR016160">
    <property type="entry name" value="Ald_DH_CS_CYS"/>
</dbReference>
<keyword evidence="6" id="KW-1185">Reference proteome</keyword>
<proteinExistence type="inferred from homology"/>
<dbReference type="InterPro" id="IPR016162">
    <property type="entry name" value="Ald_DH_N"/>
</dbReference>
<dbReference type="PROSITE" id="PS00070">
    <property type="entry name" value="ALDEHYDE_DEHYDR_CYS"/>
    <property type="match status" value="1"/>
</dbReference>
<organism evidence="5 6">
    <name type="scientific">Marinobacterium alkalitolerans</name>
    <dbReference type="NCBI Taxonomy" id="1542925"/>
    <lineage>
        <taxon>Bacteria</taxon>
        <taxon>Pseudomonadati</taxon>
        <taxon>Pseudomonadota</taxon>
        <taxon>Gammaproteobacteria</taxon>
        <taxon>Oceanospirillales</taxon>
        <taxon>Oceanospirillaceae</taxon>
        <taxon>Marinobacterium</taxon>
    </lineage>
</organism>
<dbReference type="EMBL" id="JACVEW010000039">
    <property type="protein sequence ID" value="MBP0050164.1"/>
    <property type="molecule type" value="Genomic_DNA"/>
</dbReference>
<reference evidence="5 6" key="1">
    <citation type="submission" date="2020-09" db="EMBL/GenBank/DDBJ databases">
        <authorList>
            <person name="Tanuku N.R.S."/>
        </authorList>
    </citation>
    <scope>NUCLEOTIDE SEQUENCE [LARGE SCALE GENOMIC DNA]</scope>
    <source>
        <strain evidence="5 6">AK62</strain>
    </source>
</reference>
<dbReference type="Pfam" id="PF00171">
    <property type="entry name" value="Aldedh"/>
    <property type="match status" value="1"/>
</dbReference>
<feature type="domain" description="Aldehyde dehydrogenase" evidence="4">
    <location>
        <begin position="27"/>
        <end position="493"/>
    </location>
</feature>
<comment type="caution">
    <text evidence="5">The sequence shown here is derived from an EMBL/GenBank/DDBJ whole genome shotgun (WGS) entry which is preliminary data.</text>
</comment>
<accession>A0ABS3ZEN8</accession>
<dbReference type="RefSeq" id="WP_209288846.1">
    <property type="nucleotide sequence ID" value="NZ_JACVEW010000039.1"/>
</dbReference>
<evidence type="ECO:0000313" key="5">
    <source>
        <dbReference type="EMBL" id="MBP0050164.1"/>
    </source>
</evidence>